<reference evidence="1 2" key="1">
    <citation type="submission" date="2017-11" db="EMBL/GenBank/DDBJ databases">
        <title>De-novo sequencing of pomegranate (Punica granatum L.) genome.</title>
        <authorList>
            <person name="Akparov Z."/>
            <person name="Amiraslanov A."/>
            <person name="Hajiyeva S."/>
            <person name="Abbasov M."/>
            <person name="Kaur K."/>
            <person name="Hamwieh A."/>
            <person name="Solovyev V."/>
            <person name="Salamov A."/>
            <person name="Braich B."/>
            <person name="Kosarev P."/>
            <person name="Mahmoud A."/>
            <person name="Hajiyev E."/>
            <person name="Babayeva S."/>
            <person name="Izzatullayeva V."/>
            <person name="Mammadov A."/>
            <person name="Mammadov A."/>
            <person name="Sharifova S."/>
            <person name="Ojaghi J."/>
            <person name="Eynullazada K."/>
            <person name="Bayramov B."/>
            <person name="Abdulazimova A."/>
            <person name="Shahmuradov I."/>
        </authorList>
    </citation>
    <scope>NUCLEOTIDE SEQUENCE [LARGE SCALE GENOMIC DNA]</scope>
    <source>
        <strain evidence="2">cv. AG2017</strain>
        <tissue evidence="1">Leaf</tissue>
    </source>
</reference>
<evidence type="ECO:0000313" key="1">
    <source>
        <dbReference type="EMBL" id="PKI51973.1"/>
    </source>
</evidence>
<dbReference type="PANTHER" id="PTHR36063:SF1">
    <property type="entry name" value="ARABIDOPSIS THALIANA GENOMIC DNA, CHROMOSOME 5, P1 CLONE:MOK16"/>
    <property type="match status" value="1"/>
</dbReference>
<sequence>MAREITARMKKLWIEVAPSLIGLPWKSSVSPSLETIVEERAEDYGEEEDEDHQRH</sequence>
<proteinExistence type="predicted"/>
<protein>
    <submittedName>
        <fullName evidence="1">Uncharacterized protein</fullName>
    </submittedName>
</protein>
<dbReference type="AlphaFoldDB" id="A0A2I0J7D7"/>
<name>A0A2I0J7D7_PUNGR</name>
<dbReference type="PANTHER" id="PTHR36063">
    <property type="entry name" value="ARABIDOPSIS THALIANA GENOMIC DNA, CHROMOSOME 5, P1 CLONE:MOK16"/>
    <property type="match status" value="1"/>
</dbReference>
<dbReference type="Proteomes" id="UP000233551">
    <property type="component" value="Unassembled WGS sequence"/>
</dbReference>
<accession>A0A2I0J7D7</accession>
<organism evidence="1 2">
    <name type="scientific">Punica granatum</name>
    <name type="common">Pomegranate</name>
    <dbReference type="NCBI Taxonomy" id="22663"/>
    <lineage>
        <taxon>Eukaryota</taxon>
        <taxon>Viridiplantae</taxon>
        <taxon>Streptophyta</taxon>
        <taxon>Embryophyta</taxon>
        <taxon>Tracheophyta</taxon>
        <taxon>Spermatophyta</taxon>
        <taxon>Magnoliopsida</taxon>
        <taxon>eudicotyledons</taxon>
        <taxon>Gunneridae</taxon>
        <taxon>Pentapetalae</taxon>
        <taxon>rosids</taxon>
        <taxon>malvids</taxon>
        <taxon>Myrtales</taxon>
        <taxon>Lythraceae</taxon>
        <taxon>Punica</taxon>
    </lineage>
</organism>
<dbReference type="EMBL" id="PGOL01001981">
    <property type="protein sequence ID" value="PKI51973.1"/>
    <property type="molecule type" value="Genomic_DNA"/>
</dbReference>
<evidence type="ECO:0000313" key="2">
    <source>
        <dbReference type="Proteomes" id="UP000233551"/>
    </source>
</evidence>
<gene>
    <name evidence="1" type="ORF">CRG98_027625</name>
</gene>
<keyword evidence="2" id="KW-1185">Reference proteome</keyword>
<comment type="caution">
    <text evidence="1">The sequence shown here is derived from an EMBL/GenBank/DDBJ whole genome shotgun (WGS) entry which is preliminary data.</text>
</comment>